<dbReference type="PANTHER" id="PTHR30502">
    <property type="entry name" value="2-KETO-3-DEOXY-L-RHAMNONATE ALDOLASE"/>
    <property type="match status" value="1"/>
</dbReference>
<name>A0A1Z5JJX5_FISSO</name>
<evidence type="ECO:0000256" key="4">
    <source>
        <dbReference type="SAM" id="SignalP"/>
    </source>
</evidence>
<dbReference type="OrthoDB" id="1621678at2759"/>
<accession>A0A1Z5JJX5</accession>
<dbReference type="Pfam" id="PF03328">
    <property type="entry name" value="HpcH_HpaI"/>
    <property type="match status" value="1"/>
</dbReference>
<dbReference type="GO" id="GO:0016832">
    <property type="term" value="F:aldehyde-lyase activity"/>
    <property type="evidence" value="ECO:0007669"/>
    <property type="project" value="TreeGrafter"/>
</dbReference>
<protein>
    <recommendedName>
        <fullName evidence="5">HpcH/HpaI aldolase/citrate lyase domain-containing protein</fullName>
    </recommendedName>
</protein>
<dbReference type="InterPro" id="IPR040442">
    <property type="entry name" value="Pyrv_kinase-like_dom_sf"/>
</dbReference>
<feature type="chain" id="PRO_5013006799" description="HpcH/HpaI aldolase/citrate lyase domain-containing protein" evidence="4">
    <location>
        <begin position="19"/>
        <end position="297"/>
    </location>
</feature>
<dbReference type="GO" id="GO:0046872">
    <property type="term" value="F:metal ion binding"/>
    <property type="evidence" value="ECO:0007669"/>
    <property type="project" value="UniProtKB-KW"/>
</dbReference>
<dbReference type="InterPro" id="IPR015813">
    <property type="entry name" value="Pyrv/PenolPyrv_kinase-like_dom"/>
</dbReference>
<dbReference type="Gene3D" id="3.20.20.60">
    <property type="entry name" value="Phosphoenolpyruvate-binding domains"/>
    <property type="match status" value="1"/>
</dbReference>
<evidence type="ECO:0000256" key="1">
    <source>
        <dbReference type="ARBA" id="ARBA00005568"/>
    </source>
</evidence>
<dbReference type="SUPFAM" id="SSF51621">
    <property type="entry name" value="Phosphoenolpyruvate/pyruvate domain"/>
    <property type="match status" value="1"/>
</dbReference>
<keyword evidence="4" id="KW-0732">Signal</keyword>
<feature type="signal peptide" evidence="4">
    <location>
        <begin position="1"/>
        <end position="18"/>
    </location>
</feature>
<comment type="similarity">
    <text evidence="1">Belongs to the HpcH/HpaI aldolase family.</text>
</comment>
<evidence type="ECO:0000313" key="6">
    <source>
        <dbReference type="EMBL" id="GAX14320.1"/>
    </source>
</evidence>
<evidence type="ECO:0000256" key="2">
    <source>
        <dbReference type="ARBA" id="ARBA00022723"/>
    </source>
</evidence>
<dbReference type="PANTHER" id="PTHR30502:SF0">
    <property type="entry name" value="PHOSPHOENOLPYRUVATE CARBOXYLASE FAMILY PROTEIN"/>
    <property type="match status" value="1"/>
</dbReference>
<keyword evidence="2" id="KW-0479">Metal-binding</keyword>
<gene>
    <name evidence="6" type="ORF">FisN_1Hh520</name>
</gene>
<dbReference type="InterPro" id="IPR005000">
    <property type="entry name" value="Aldolase/citrate-lyase_domain"/>
</dbReference>
<organism evidence="6 7">
    <name type="scientific">Fistulifera solaris</name>
    <name type="common">Oleaginous diatom</name>
    <dbReference type="NCBI Taxonomy" id="1519565"/>
    <lineage>
        <taxon>Eukaryota</taxon>
        <taxon>Sar</taxon>
        <taxon>Stramenopiles</taxon>
        <taxon>Ochrophyta</taxon>
        <taxon>Bacillariophyta</taxon>
        <taxon>Bacillariophyceae</taxon>
        <taxon>Bacillariophycidae</taxon>
        <taxon>Naviculales</taxon>
        <taxon>Naviculaceae</taxon>
        <taxon>Fistulifera</taxon>
    </lineage>
</organism>
<keyword evidence="7" id="KW-1185">Reference proteome</keyword>
<dbReference type="InParanoid" id="A0A1Z5JJX5"/>
<dbReference type="InterPro" id="IPR050251">
    <property type="entry name" value="HpcH-HpaI_aldolase"/>
</dbReference>
<reference evidence="6 7" key="1">
    <citation type="journal article" date="2015" name="Plant Cell">
        <title>Oil accumulation by the oleaginous diatom Fistulifera solaris as revealed by the genome and transcriptome.</title>
        <authorList>
            <person name="Tanaka T."/>
            <person name="Maeda Y."/>
            <person name="Veluchamy A."/>
            <person name="Tanaka M."/>
            <person name="Abida H."/>
            <person name="Marechal E."/>
            <person name="Bowler C."/>
            <person name="Muto M."/>
            <person name="Sunaga Y."/>
            <person name="Tanaka M."/>
            <person name="Yoshino T."/>
            <person name="Taniguchi T."/>
            <person name="Fukuda Y."/>
            <person name="Nemoto M."/>
            <person name="Matsumoto M."/>
            <person name="Wong P.S."/>
            <person name="Aburatani S."/>
            <person name="Fujibuchi W."/>
        </authorList>
    </citation>
    <scope>NUCLEOTIDE SEQUENCE [LARGE SCALE GENOMIC DNA]</scope>
    <source>
        <strain evidence="6 7">JPCC DA0580</strain>
    </source>
</reference>
<evidence type="ECO:0000256" key="3">
    <source>
        <dbReference type="ARBA" id="ARBA00023239"/>
    </source>
</evidence>
<evidence type="ECO:0000313" key="7">
    <source>
        <dbReference type="Proteomes" id="UP000198406"/>
    </source>
</evidence>
<dbReference type="GO" id="GO:0005737">
    <property type="term" value="C:cytoplasm"/>
    <property type="evidence" value="ECO:0007669"/>
    <property type="project" value="TreeGrafter"/>
</dbReference>
<feature type="domain" description="HpcH/HpaI aldolase/citrate lyase" evidence="5">
    <location>
        <begin position="39"/>
        <end position="276"/>
    </location>
</feature>
<dbReference type="Proteomes" id="UP000198406">
    <property type="component" value="Unassembled WGS sequence"/>
</dbReference>
<keyword evidence="3" id="KW-0456">Lyase</keyword>
<dbReference type="EMBL" id="BDSP01000078">
    <property type="protein sequence ID" value="GAX14320.1"/>
    <property type="molecule type" value="Genomic_DNA"/>
</dbReference>
<proteinExistence type="inferred from homology"/>
<evidence type="ECO:0000259" key="5">
    <source>
        <dbReference type="Pfam" id="PF03328"/>
    </source>
</evidence>
<comment type="caution">
    <text evidence="6">The sequence shown here is derived from an EMBL/GenBank/DDBJ whole genome shotgun (WGS) entry which is preliminary data.</text>
</comment>
<sequence>MIYAIFVLVSLYTMSVLSVSLRQRLLSGGRSYGPLTLTDSPVVAEVLALTGYGHIVVDHDHSPTDVNSGQRLLQAIQSSHSIASLEGRHPTEAIVRLPNHDPVYMKKVLDSMQLPGGVLVPMVEDAATAKEVVVSTRYPPSSDLRSASNEGTRGCAAPFVRATGWGRINTETYLKQCQEDLLVMVQVESESGVMAIPSIAEVEGIDGILLGPFDLSCSIGKMGRFEDEDVKDLILKAEESVLASGCLLAGFQVPGRSVKEMFSRGYSLVCGSVDAGLIRNAAMIDLSAAQEAIDSLP</sequence>
<dbReference type="AlphaFoldDB" id="A0A1Z5JJX5"/>